<feature type="compositionally biased region" description="Gly residues" evidence="1">
    <location>
        <begin position="409"/>
        <end position="421"/>
    </location>
</feature>
<feature type="compositionally biased region" description="Polar residues" evidence="1">
    <location>
        <begin position="463"/>
        <end position="474"/>
    </location>
</feature>
<dbReference type="Proteomes" id="UP000800035">
    <property type="component" value="Unassembled WGS sequence"/>
</dbReference>
<evidence type="ECO:0000313" key="2">
    <source>
        <dbReference type="EMBL" id="KAF1961659.1"/>
    </source>
</evidence>
<feature type="compositionally biased region" description="Low complexity" evidence="1">
    <location>
        <begin position="208"/>
        <end position="224"/>
    </location>
</feature>
<name>A0A6A5UCJ3_9PLEO</name>
<gene>
    <name evidence="2" type="ORF">CC80DRAFT_543022</name>
</gene>
<feature type="compositionally biased region" description="Basic and acidic residues" evidence="1">
    <location>
        <begin position="475"/>
        <end position="494"/>
    </location>
</feature>
<dbReference type="AlphaFoldDB" id="A0A6A5UCJ3"/>
<keyword evidence="3" id="KW-1185">Reference proteome</keyword>
<evidence type="ECO:0000256" key="1">
    <source>
        <dbReference type="SAM" id="MobiDB-lite"/>
    </source>
</evidence>
<feature type="compositionally biased region" description="Polar residues" evidence="1">
    <location>
        <begin position="162"/>
        <end position="179"/>
    </location>
</feature>
<protein>
    <submittedName>
        <fullName evidence="2">Uncharacterized protein</fullName>
    </submittedName>
</protein>
<proteinExistence type="predicted"/>
<feature type="compositionally biased region" description="Low complexity" evidence="1">
    <location>
        <begin position="247"/>
        <end position="261"/>
    </location>
</feature>
<feature type="compositionally biased region" description="Low complexity" evidence="1">
    <location>
        <begin position="437"/>
        <end position="449"/>
    </location>
</feature>
<dbReference type="EMBL" id="ML976980">
    <property type="protein sequence ID" value="KAF1961659.1"/>
    <property type="molecule type" value="Genomic_DNA"/>
</dbReference>
<organism evidence="2 3">
    <name type="scientific">Byssothecium circinans</name>
    <dbReference type="NCBI Taxonomy" id="147558"/>
    <lineage>
        <taxon>Eukaryota</taxon>
        <taxon>Fungi</taxon>
        <taxon>Dikarya</taxon>
        <taxon>Ascomycota</taxon>
        <taxon>Pezizomycotina</taxon>
        <taxon>Dothideomycetes</taxon>
        <taxon>Pleosporomycetidae</taxon>
        <taxon>Pleosporales</taxon>
        <taxon>Massarineae</taxon>
        <taxon>Massarinaceae</taxon>
        <taxon>Byssothecium</taxon>
    </lineage>
</organism>
<feature type="compositionally biased region" description="Basic and acidic residues" evidence="1">
    <location>
        <begin position="393"/>
        <end position="408"/>
    </location>
</feature>
<evidence type="ECO:0000313" key="3">
    <source>
        <dbReference type="Proteomes" id="UP000800035"/>
    </source>
</evidence>
<feature type="compositionally biased region" description="Polar residues" evidence="1">
    <location>
        <begin position="352"/>
        <end position="368"/>
    </location>
</feature>
<reference evidence="2" key="1">
    <citation type="journal article" date="2020" name="Stud. Mycol.">
        <title>101 Dothideomycetes genomes: a test case for predicting lifestyles and emergence of pathogens.</title>
        <authorList>
            <person name="Haridas S."/>
            <person name="Albert R."/>
            <person name="Binder M."/>
            <person name="Bloem J."/>
            <person name="Labutti K."/>
            <person name="Salamov A."/>
            <person name="Andreopoulos B."/>
            <person name="Baker S."/>
            <person name="Barry K."/>
            <person name="Bills G."/>
            <person name="Bluhm B."/>
            <person name="Cannon C."/>
            <person name="Castanera R."/>
            <person name="Culley D."/>
            <person name="Daum C."/>
            <person name="Ezra D."/>
            <person name="Gonzalez J."/>
            <person name="Henrissat B."/>
            <person name="Kuo A."/>
            <person name="Liang C."/>
            <person name="Lipzen A."/>
            <person name="Lutzoni F."/>
            <person name="Magnuson J."/>
            <person name="Mondo S."/>
            <person name="Nolan M."/>
            <person name="Ohm R."/>
            <person name="Pangilinan J."/>
            <person name="Park H.-J."/>
            <person name="Ramirez L."/>
            <person name="Alfaro M."/>
            <person name="Sun H."/>
            <person name="Tritt A."/>
            <person name="Yoshinaga Y."/>
            <person name="Zwiers L.-H."/>
            <person name="Turgeon B."/>
            <person name="Goodwin S."/>
            <person name="Spatafora J."/>
            <person name="Crous P."/>
            <person name="Grigoriev I."/>
        </authorList>
    </citation>
    <scope>NUCLEOTIDE SEQUENCE</scope>
    <source>
        <strain evidence="2">CBS 675.92</strain>
    </source>
</reference>
<feature type="region of interest" description="Disordered" evidence="1">
    <location>
        <begin position="161"/>
        <end position="528"/>
    </location>
</feature>
<accession>A0A6A5UCJ3</accession>
<sequence length="573" mass="59594">MGQEEIEASQLRKARARARELLIEQLTKSNFDLKKPPKDEAEAKARDDIGIWYFLGKWVQGSIFSHLDTSLERGGFGRQLYPHPDPTSAYSNIPYGGGQPSYQAFGAQYSASSHQQGGITTMERGAIGLSGNLRQGWGGQMSQFAENPGRARAGQQAPFAGFQSSAAGSQRQAGGSSPQAAEAYDNRDDNSDLYRSPTPEQRERRRASAGSARSAGGSRAQSSAPGTPQEDLMAYQSTPAPGGSGVGSRAQSASGSSPGSAMDYESIRGPGSSVEGFAGSCASSTASNSQGRGTPSFLEQLNDFSNANLARTPNLLISPSPQGSTRTSVRGNTPKRDGTSSPGSSEDHGNSDFVNRLTNWSDQKQALTPNFAGPPSPQAGRRTSRRGSSQGGCKDEDPFSAQDPRRDGGAGGGAGGAGGNNSGQTGSSYLGVGSAGNSGNRQTGSNRSGNSGGGGQQYRSGNEAQRSALSSKAKGTTEESLRKKPVKSRVEKIKASASAKKSPNGSPSALKAAQVSGKKPTSTSATAKDLERGLKDFNITSPWASTEKAFNFFQVGFEAGRRKRGEGSQSISA</sequence>
<feature type="compositionally biased region" description="Polar residues" evidence="1">
    <location>
        <begin position="281"/>
        <end position="331"/>
    </location>
</feature>